<comment type="caution">
    <text evidence="1">The sequence shown here is derived from an EMBL/GenBank/DDBJ whole genome shotgun (WGS) entry which is preliminary data.</text>
</comment>
<proteinExistence type="predicted"/>
<sequence length="130" mass="13926">MATDGHSGVPMASQRMAAILFALVDALRPCRIYLLAPFPPCADSAVGHFLIVIDDEAPTPCWDANLALSTLGRLGVAAAVSVQCMGDFRSTLQVEGTIAQRMVEEGELLFAARSPPAPSRQQFQNVVRRS</sequence>
<dbReference type="AlphaFoldDB" id="A0A7X0AVE4"/>
<evidence type="ECO:0000313" key="2">
    <source>
        <dbReference type="Proteomes" id="UP000539175"/>
    </source>
</evidence>
<protein>
    <submittedName>
        <fullName evidence="1">Uncharacterized protein</fullName>
    </submittedName>
</protein>
<reference evidence="1 2" key="1">
    <citation type="submission" date="2020-08" db="EMBL/GenBank/DDBJ databases">
        <title>Genomic Encyclopedia of Type Strains, Phase IV (KMG-IV): sequencing the most valuable type-strain genomes for metagenomic binning, comparative biology and taxonomic classification.</title>
        <authorList>
            <person name="Goeker M."/>
        </authorList>
    </citation>
    <scope>NUCLEOTIDE SEQUENCE [LARGE SCALE GENOMIC DNA]</scope>
    <source>
        <strain evidence="1 2">DSM 22198</strain>
    </source>
</reference>
<name>A0A7X0AVE4_9PROT</name>
<accession>A0A7X0AVE4</accession>
<keyword evidence="2" id="KW-1185">Reference proteome</keyword>
<organism evidence="1 2">
    <name type="scientific">Nitrospirillum iridis</name>
    <dbReference type="NCBI Taxonomy" id="765888"/>
    <lineage>
        <taxon>Bacteria</taxon>
        <taxon>Pseudomonadati</taxon>
        <taxon>Pseudomonadota</taxon>
        <taxon>Alphaproteobacteria</taxon>
        <taxon>Rhodospirillales</taxon>
        <taxon>Azospirillaceae</taxon>
        <taxon>Nitrospirillum</taxon>
    </lineage>
</organism>
<dbReference type="RefSeq" id="WP_184798767.1">
    <property type="nucleotide sequence ID" value="NZ_JACIIZ010000003.1"/>
</dbReference>
<dbReference type="EMBL" id="JACIIZ010000003">
    <property type="protein sequence ID" value="MBB6250823.1"/>
    <property type="molecule type" value="Genomic_DNA"/>
</dbReference>
<gene>
    <name evidence="1" type="ORF">FHS74_001368</name>
</gene>
<evidence type="ECO:0000313" key="1">
    <source>
        <dbReference type="EMBL" id="MBB6250823.1"/>
    </source>
</evidence>
<dbReference type="Proteomes" id="UP000539175">
    <property type="component" value="Unassembled WGS sequence"/>
</dbReference>